<dbReference type="InterPro" id="IPR003018">
    <property type="entry name" value="GAF"/>
</dbReference>
<accession>A0A7T5JQQ2</accession>
<keyword evidence="5" id="KW-1185">Reference proteome</keyword>
<dbReference type="PANTHER" id="PTHR45138:SF9">
    <property type="entry name" value="DIGUANYLATE CYCLASE DGCM-RELATED"/>
    <property type="match status" value="1"/>
</dbReference>
<dbReference type="InterPro" id="IPR029787">
    <property type="entry name" value="Nucleotide_cyclase"/>
</dbReference>
<dbReference type="Proteomes" id="UP000595847">
    <property type="component" value="Chromosome"/>
</dbReference>
<dbReference type="PANTHER" id="PTHR45138">
    <property type="entry name" value="REGULATORY COMPONENTS OF SENSORY TRANSDUCTION SYSTEM"/>
    <property type="match status" value="1"/>
</dbReference>
<protein>
    <submittedName>
        <fullName evidence="2">Sensor domain-containing diguanylate cyclase</fullName>
    </submittedName>
</protein>
<dbReference type="Pfam" id="PF01590">
    <property type="entry name" value="GAF"/>
    <property type="match status" value="1"/>
</dbReference>
<dbReference type="GO" id="GO:0043709">
    <property type="term" value="P:cell adhesion involved in single-species biofilm formation"/>
    <property type="evidence" value="ECO:0007669"/>
    <property type="project" value="TreeGrafter"/>
</dbReference>
<dbReference type="Proteomes" id="UP000677234">
    <property type="component" value="Chromosome"/>
</dbReference>
<dbReference type="InterPro" id="IPR000160">
    <property type="entry name" value="GGDEF_dom"/>
</dbReference>
<dbReference type="KEGG" id="bcop:JD108_06605"/>
<dbReference type="EMBL" id="CP073708">
    <property type="protein sequence ID" value="QUO43590.1"/>
    <property type="molecule type" value="Genomic_DNA"/>
</dbReference>
<dbReference type="GO" id="GO:0052621">
    <property type="term" value="F:diguanylate cyclase activity"/>
    <property type="evidence" value="ECO:0007669"/>
    <property type="project" value="TreeGrafter"/>
</dbReference>
<dbReference type="Gene3D" id="3.30.450.40">
    <property type="match status" value="2"/>
</dbReference>
<dbReference type="SUPFAM" id="SSF55781">
    <property type="entry name" value="GAF domain-like"/>
    <property type="match status" value="2"/>
</dbReference>
<dbReference type="AlphaFoldDB" id="A0A7T5JQQ2"/>
<evidence type="ECO:0000313" key="2">
    <source>
        <dbReference type="EMBL" id="QQE76517.1"/>
    </source>
</evidence>
<dbReference type="FunFam" id="3.30.70.270:FF:000001">
    <property type="entry name" value="Diguanylate cyclase domain protein"/>
    <property type="match status" value="1"/>
</dbReference>
<evidence type="ECO:0000313" key="4">
    <source>
        <dbReference type="Proteomes" id="UP000595847"/>
    </source>
</evidence>
<dbReference type="EMBL" id="CP066308">
    <property type="protein sequence ID" value="QQE76517.1"/>
    <property type="molecule type" value="Genomic_DNA"/>
</dbReference>
<dbReference type="GO" id="GO:1902201">
    <property type="term" value="P:negative regulation of bacterial-type flagellum-dependent cell motility"/>
    <property type="evidence" value="ECO:0007669"/>
    <property type="project" value="TreeGrafter"/>
</dbReference>
<evidence type="ECO:0000313" key="5">
    <source>
        <dbReference type="Proteomes" id="UP000677234"/>
    </source>
</evidence>
<gene>
    <name evidence="2" type="ORF">JD108_06605</name>
    <name evidence="3" type="ORF">KDJ56_06285</name>
</gene>
<dbReference type="SMART" id="SM00065">
    <property type="entry name" value="GAF"/>
    <property type="match status" value="2"/>
</dbReference>
<sequence>MLGKLETVFSYMAHFMLLSWPEKRPGILFLTDSAGKVVTNMEMQVGQSWNPNNLDFRAGSQLCTETHSSVYHALRTGEIAVHTSEDGELVFGAFPLKEYDGRIRAVIGMVAPQQEIDFDLASYMRGLESLIRMGYDAYIQHATTEIIMKLNRFDNTRDLLEGLIQQIADVIQKGHCSAVKLSETSMLILPEFHTTEVLEGEDRPYQITQLAARFAGIPITPSVENDHRTVILPITCEGKPLYALFLHLLPEDNLQYDERDVAFLQEVGEKASYALWRTMVADDLRRDASKKDLLYQLMTKIQASIDVNDVLHEIVSSIRYLYPHASVDLFLTVETNATTPVKPLSFYDDEASTSTRAYLEGSLVMDYEERDGVKVAVLAAPLLGKQGIYGVLQLVTDWTVFLSPQETEYISILAETAGKAFENAQLYQQSRNLIRELRLINEMARQLNRSLNLQEILDFVIEMLLETFSTEFSAILRKQPGTDLFEVISSSLAECQGRSIHAEVSPISDILSSKQALLLVPPGSEPISLSLLPCLSHMSFASLMGVPLLVDGELGGVLIVADSRHHFFSFDDYKLLEIFGQHASLAMTNAMLHTEVERMVITDNLTGLYTRRYLNQRVQASLEKDSFGSLILMDIDYFKKVNDTYGHQVGDEVLIQVANLIKRHIRESDIPARWGGEELAVYLPRVDKATAHAIAERIRTYVEKETSPPVTISCGLAKWHKERTGEISVESLFYLADIALYEAKNKGRNQVILA</sequence>
<dbReference type="SMART" id="SM00267">
    <property type="entry name" value="GGDEF"/>
    <property type="match status" value="1"/>
</dbReference>
<dbReference type="InterPro" id="IPR050469">
    <property type="entry name" value="Diguanylate_Cyclase"/>
</dbReference>
<reference evidence="2 4" key="1">
    <citation type="submission" date="2020-12" db="EMBL/GenBank/DDBJ databases">
        <title>strain FJAT-54423T represents a novel species of the genus Brevibacillus.</title>
        <authorList>
            <person name="Tang R."/>
        </authorList>
    </citation>
    <scope>NUCLEOTIDE SEQUENCE [LARGE SCALE GENOMIC DNA]</scope>
    <source>
        <strain evidence="2 4">FJAT-54423</strain>
    </source>
</reference>
<reference evidence="3" key="2">
    <citation type="submission" date="2021-04" db="EMBL/GenBank/DDBJ databases">
        <title>Brevibacillus composti FJAT-54423, complete genome.</title>
        <authorList>
            <person name="Tang R."/>
        </authorList>
    </citation>
    <scope>NUCLEOTIDE SEQUENCE</scope>
    <source>
        <strain evidence="3">FJAT-54424</strain>
    </source>
</reference>
<organism evidence="2 4">
    <name type="scientific">Brevibacillus composti</name>
    <dbReference type="NCBI Taxonomy" id="2796470"/>
    <lineage>
        <taxon>Bacteria</taxon>
        <taxon>Bacillati</taxon>
        <taxon>Bacillota</taxon>
        <taxon>Bacilli</taxon>
        <taxon>Bacillales</taxon>
        <taxon>Paenibacillaceae</taxon>
        <taxon>Brevibacillus</taxon>
    </lineage>
</organism>
<proteinExistence type="predicted"/>
<evidence type="ECO:0000313" key="3">
    <source>
        <dbReference type="EMBL" id="QUO43590.1"/>
    </source>
</evidence>
<dbReference type="CDD" id="cd01949">
    <property type="entry name" value="GGDEF"/>
    <property type="match status" value="1"/>
</dbReference>
<dbReference type="NCBIfam" id="TIGR00254">
    <property type="entry name" value="GGDEF"/>
    <property type="match status" value="1"/>
</dbReference>
<feature type="domain" description="GGDEF" evidence="1">
    <location>
        <begin position="626"/>
        <end position="754"/>
    </location>
</feature>
<dbReference type="PROSITE" id="PS50887">
    <property type="entry name" value="GGDEF"/>
    <property type="match status" value="1"/>
</dbReference>
<dbReference type="Gene3D" id="3.30.70.270">
    <property type="match status" value="1"/>
</dbReference>
<name>A0A7T5JQQ2_9BACL</name>
<dbReference type="InterPro" id="IPR029016">
    <property type="entry name" value="GAF-like_dom_sf"/>
</dbReference>
<evidence type="ECO:0000259" key="1">
    <source>
        <dbReference type="PROSITE" id="PS50887"/>
    </source>
</evidence>
<dbReference type="SUPFAM" id="SSF55073">
    <property type="entry name" value="Nucleotide cyclase"/>
    <property type="match status" value="1"/>
</dbReference>
<dbReference type="Pfam" id="PF00990">
    <property type="entry name" value="GGDEF"/>
    <property type="match status" value="1"/>
</dbReference>
<dbReference type="InterPro" id="IPR043128">
    <property type="entry name" value="Rev_trsase/Diguanyl_cyclase"/>
</dbReference>
<dbReference type="GO" id="GO:0005886">
    <property type="term" value="C:plasma membrane"/>
    <property type="evidence" value="ECO:0007669"/>
    <property type="project" value="TreeGrafter"/>
</dbReference>